<dbReference type="RefSeq" id="WP_135500399.1">
    <property type="nucleotide sequence ID" value="NZ_CP181055.1"/>
</dbReference>
<dbReference type="Proteomes" id="UP000525923">
    <property type="component" value="Unassembled WGS sequence"/>
</dbReference>
<organism evidence="1 2">
    <name type="scientific">Planococcus koreensis</name>
    <dbReference type="NCBI Taxonomy" id="112331"/>
    <lineage>
        <taxon>Bacteria</taxon>
        <taxon>Bacillati</taxon>
        <taxon>Bacillota</taxon>
        <taxon>Bacilli</taxon>
        <taxon>Bacillales</taxon>
        <taxon>Caryophanaceae</taxon>
        <taxon>Planococcus</taxon>
    </lineage>
</organism>
<protein>
    <submittedName>
        <fullName evidence="1">Transposase-like protein</fullName>
    </submittedName>
</protein>
<accession>A0A7W8FR54</accession>
<evidence type="ECO:0000313" key="2">
    <source>
        <dbReference type="Proteomes" id="UP000525923"/>
    </source>
</evidence>
<dbReference type="AlphaFoldDB" id="A0A7W8FR54"/>
<reference evidence="1 2" key="1">
    <citation type="submission" date="2020-08" db="EMBL/GenBank/DDBJ databases">
        <title>Genomic Encyclopedia of Type Strains, Phase IV (KMG-IV): sequencing the most valuable type-strain genomes for metagenomic binning, comparative biology and taxonomic classification.</title>
        <authorList>
            <person name="Goeker M."/>
        </authorList>
    </citation>
    <scope>NUCLEOTIDE SEQUENCE [LARGE SCALE GENOMIC DNA]</scope>
    <source>
        <strain evidence="1 2">DSM 15895</strain>
    </source>
</reference>
<proteinExistence type="predicted"/>
<sequence>MRYLQYKGLIEREYKKSLKKIMYGLCVEKGLNASDGAKTLGIAKEIFVYWRHYYRFERKQLLFDQTVRDLDSFQDLYAEDVKSMNLSKKLEFEDEASIQGLEEVIVHMIDYYKYLHYKSSGMSLDAAKLPLFEFSHNVVERYRTGDLVYEAKSHNQHLDQ</sequence>
<name>A0A7W8FR54_9BACL</name>
<keyword evidence="2" id="KW-1185">Reference proteome</keyword>
<comment type="caution">
    <text evidence="1">The sequence shown here is derived from an EMBL/GenBank/DDBJ whole genome shotgun (WGS) entry which is preliminary data.</text>
</comment>
<dbReference type="OrthoDB" id="2967073at2"/>
<evidence type="ECO:0000313" key="1">
    <source>
        <dbReference type="EMBL" id="MBB5179169.1"/>
    </source>
</evidence>
<gene>
    <name evidence="1" type="ORF">HNQ44_000591</name>
</gene>
<dbReference type="EMBL" id="JACHHE010000001">
    <property type="protein sequence ID" value="MBB5179169.1"/>
    <property type="molecule type" value="Genomic_DNA"/>
</dbReference>